<dbReference type="Proteomes" id="UP000037035">
    <property type="component" value="Unassembled WGS sequence"/>
</dbReference>
<reference evidence="1 2" key="1">
    <citation type="submission" date="2015-08" db="EMBL/GenBank/DDBJ databases">
        <title>Next Generation Sequencing and Analysis of the Genome of Puccinia sorghi L Schw, the Causal Agent of Maize Common Rust.</title>
        <authorList>
            <person name="Rochi L."/>
            <person name="Burguener G."/>
            <person name="Darino M."/>
            <person name="Turjanski A."/>
            <person name="Kreff E."/>
            <person name="Dieguez M.J."/>
            <person name="Sacco F."/>
        </authorList>
    </citation>
    <scope>NUCLEOTIDE SEQUENCE [LARGE SCALE GENOMIC DNA]</scope>
    <source>
        <strain evidence="1 2">RO10H11247</strain>
    </source>
</reference>
<dbReference type="OrthoDB" id="2507202at2759"/>
<protein>
    <submittedName>
        <fullName evidence="1">Uncharacterized protein</fullName>
    </submittedName>
</protein>
<proteinExistence type="predicted"/>
<dbReference type="VEuPathDB" id="FungiDB:VP01_5787g1"/>
<accession>A0A0L6UI85</accession>
<organism evidence="1 2">
    <name type="scientific">Puccinia sorghi</name>
    <dbReference type="NCBI Taxonomy" id="27349"/>
    <lineage>
        <taxon>Eukaryota</taxon>
        <taxon>Fungi</taxon>
        <taxon>Dikarya</taxon>
        <taxon>Basidiomycota</taxon>
        <taxon>Pucciniomycotina</taxon>
        <taxon>Pucciniomycetes</taxon>
        <taxon>Pucciniales</taxon>
        <taxon>Pucciniaceae</taxon>
        <taxon>Puccinia</taxon>
    </lineage>
</organism>
<name>A0A0L6UI85_9BASI</name>
<evidence type="ECO:0000313" key="2">
    <source>
        <dbReference type="Proteomes" id="UP000037035"/>
    </source>
</evidence>
<sequence>MLQQSSQQKQVLKAEITTAFIMIFDSENKSTQNWKINFHFANTNMRKNTLQPGEPPLDSINDKICLIQRLSESCFQQLFCMSWPCFINLLHLIEPDPIFYNQSQNPPQDLSIQLDVTTCFLGSNGNGAAVLRLKNLLQQSKNCDHNWHHGQQKKNIQNPPYMEITTMIARRGQVSLILL</sequence>
<evidence type="ECO:0000313" key="1">
    <source>
        <dbReference type="EMBL" id="KNZ48269.1"/>
    </source>
</evidence>
<gene>
    <name evidence="1" type="ORF">VP01_5787g1</name>
</gene>
<comment type="caution">
    <text evidence="1">The sequence shown here is derived from an EMBL/GenBank/DDBJ whole genome shotgun (WGS) entry which is preliminary data.</text>
</comment>
<dbReference type="AlphaFoldDB" id="A0A0L6UI85"/>
<dbReference type="EMBL" id="LAVV01011037">
    <property type="protein sequence ID" value="KNZ48269.1"/>
    <property type="molecule type" value="Genomic_DNA"/>
</dbReference>
<keyword evidence="2" id="KW-1185">Reference proteome</keyword>